<feature type="region of interest" description="Disordered" evidence="2">
    <location>
        <begin position="54"/>
        <end position="141"/>
    </location>
</feature>
<dbReference type="AlphaFoldDB" id="A0AAQ4FJV1"/>
<feature type="compositionally biased region" description="Polar residues" evidence="2">
    <location>
        <begin position="303"/>
        <end position="317"/>
    </location>
</feature>
<feature type="coiled-coil region" evidence="1">
    <location>
        <begin position="458"/>
        <end position="485"/>
    </location>
</feature>
<dbReference type="InterPro" id="IPR000048">
    <property type="entry name" value="IQ_motif_EF-hand-BS"/>
</dbReference>
<feature type="compositionally biased region" description="Low complexity" evidence="2">
    <location>
        <begin position="254"/>
        <end position="271"/>
    </location>
</feature>
<dbReference type="Proteomes" id="UP001321473">
    <property type="component" value="Unassembled WGS sequence"/>
</dbReference>
<proteinExistence type="predicted"/>
<dbReference type="CDD" id="cd23767">
    <property type="entry name" value="IQCD"/>
    <property type="match status" value="1"/>
</dbReference>
<reference evidence="3 4" key="1">
    <citation type="journal article" date="2023" name="Arcadia Sci">
        <title>De novo assembly of a long-read Amblyomma americanum tick genome.</title>
        <authorList>
            <person name="Chou S."/>
            <person name="Poskanzer K.E."/>
            <person name="Rollins M."/>
            <person name="Thuy-Boun P.S."/>
        </authorList>
    </citation>
    <scope>NUCLEOTIDE SEQUENCE [LARGE SCALE GENOMIC DNA]</scope>
    <source>
        <strain evidence="3">F_SG_1</strain>
        <tissue evidence="3">Salivary glands</tissue>
    </source>
</reference>
<feature type="region of interest" description="Disordered" evidence="2">
    <location>
        <begin position="500"/>
        <end position="560"/>
    </location>
</feature>
<dbReference type="Pfam" id="PF00612">
    <property type="entry name" value="IQ"/>
    <property type="match status" value="1"/>
</dbReference>
<dbReference type="EMBL" id="JARKHS020001706">
    <property type="protein sequence ID" value="KAK8787557.1"/>
    <property type="molecule type" value="Genomic_DNA"/>
</dbReference>
<feature type="compositionally biased region" description="Basic and acidic residues" evidence="2">
    <location>
        <begin position="187"/>
        <end position="201"/>
    </location>
</feature>
<keyword evidence="1" id="KW-0175">Coiled coil</keyword>
<name>A0AAQ4FJV1_AMBAM</name>
<dbReference type="SMART" id="SM00015">
    <property type="entry name" value="IQ"/>
    <property type="match status" value="1"/>
</dbReference>
<comment type="caution">
    <text evidence="3">The sequence shown here is derived from an EMBL/GenBank/DDBJ whole genome shotgun (WGS) entry which is preliminary data.</text>
</comment>
<sequence>MINSMESEDEERISRILRMQRQHREQLLHEMSPAAAAAAAAVAAANAAGLTQDNARHHHHQQQHSPQQQHTPSGNRRPKSAVGRLPSSRQACLAKDKWADSAHAVSTSEDERGSVFDPFPDLLAHSDEGPSRSQTQCQLGDPSELLMAGEMTRSVMDPHGPVTIERVSSSDGGGSGNERSSRQRRSRKDDIMTRSVPEFRSDGSPILHNYGKSSYGRSSPRAIPVRKVSSKRAEAPSFAGGGGGGMSTTRSFEGAAGSVGPSAAPAVASGSRLHQRSPSDGGLSSRSASFRTPSGRSPYATVATASPRKTQRSSSVSAACPLTYAAASPHKAATRTAPKYCNGPAYLSAAQGNNLNNNNNNNNNNNMDVLALVESDPLLKQRSQAVGMEVLDRAAVRIQALWRGYRARAHMHQVRRACQEVRLRRLEECVLDIQAKMATTEEALLRQQKELEEERKCRNASKEALDRLLKNVDQLEAHITKVFEQHLLLQQQLAQHFDGAIRPGHSGAQSESSSSDTTVGKTASTTTSSSNHSPGKVSAPKDHGTEAATKPLGQGDTGESAVQLKPDLDLELSHHEGHEQVQGDPVSADDTSCTSFSDAEVRSSEAEVIPTDTKHKTQAHLEAACLTAVNDRLARLEAVIMKLAIPDGSLEHMGAALSKP</sequence>
<accession>A0AAQ4FJV1</accession>
<feature type="region of interest" description="Disordered" evidence="2">
    <location>
        <begin position="575"/>
        <end position="597"/>
    </location>
</feature>
<dbReference type="PROSITE" id="PS50096">
    <property type="entry name" value="IQ"/>
    <property type="match status" value="1"/>
</dbReference>
<evidence type="ECO:0000313" key="3">
    <source>
        <dbReference type="EMBL" id="KAK8787557.1"/>
    </source>
</evidence>
<feature type="compositionally biased region" description="Polar residues" evidence="2">
    <location>
        <begin position="276"/>
        <end position="295"/>
    </location>
</feature>
<evidence type="ECO:0000256" key="2">
    <source>
        <dbReference type="SAM" id="MobiDB-lite"/>
    </source>
</evidence>
<evidence type="ECO:0000313" key="4">
    <source>
        <dbReference type="Proteomes" id="UP001321473"/>
    </source>
</evidence>
<organism evidence="3 4">
    <name type="scientific">Amblyomma americanum</name>
    <name type="common">Lone star tick</name>
    <dbReference type="NCBI Taxonomy" id="6943"/>
    <lineage>
        <taxon>Eukaryota</taxon>
        <taxon>Metazoa</taxon>
        <taxon>Ecdysozoa</taxon>
        <taxon>Arthropoda</taxon>
        <taxon>Chelicerata</taxon>
        <taxon>Arachnida</taxon>
        <taxon>Acari</taxon>
        <taxon>Parasitiformes</taxon>
        <taxon>Ixodida</taxon>
        <taxon>Ixodoidea</taxon>
        <taxon>Ixodidae</taxon>
        <taxon>Amblyomminae</taxon>
        <taxon>Amblyomma</taxon>
    </lineage>
</organism>
<feature type="region of interest" description="Disordered" evidence="2">
    <location>
        <begin position="155"/>
        <end position="317"/>
    </location>
</feature>
<evidence type="ECO:0000256" key="1">
    <source>
        <dbReference type="SAM" id="Coils"/>
    </source>
</evidence>
<gene>
    <name evidence="3" type="ORF">V5799_022664</name>
</gene>
<protein>
    <submittedName>
        <fullName evidence="3">Uncharacterized protein</fullName>
    </submittedName>
</protein>
<keyword evidence="4" id="KW-1185">Reference proteome</keyword>
<feature type="compositionally biased region" description="Low complexity" evidence="2">
    <location>
        <begin position="510"/>
        <end position="533"/>
    </location>
</feature>